<feature type="transmembrane region" description="Helical" evidence="7">
    <location>
        <begin position="218"/>
        <end position="240"/>
    </location>
</feature>
<comment type="similarity">
    <text evidence="2">Belongs to the acetate uptake transporter (AceTr) (TC 2.A.96) family.</text>
</comment>
<evidence type="ECO:0000256" key="6">
    <source>
        <dbReference type="SAM" id="MobiDB-lite"/>
    </source>
</evidence>
<keyword evidence="4 7" id="KW-1133">Transmembrane helix</keyword>
<protein>
    <submittedName>
        <fullName evidence="8">Uncharacterized protein</fullName>
    </submittedName>
</protein>
<feature type="transmembrane region" description="Helical" evidence="7">
    <location>
        <begin position="162"/>
        <end position="184"/>
    </location>
</feature>
<dbReference type="PANTHER" id="PTHR31123">
    <property type="entry name" value="ACCUMULATION OF DYADS PROTEIN 2-RELATED"/>
    <property type="match status" value="1"/>
</dbReference>
<keyword evidence="3 7" id="KW-0812">Transmembrane</keyword>
<sequence length="289" mass="31781">MNAVQMVSFETKPKMSSDPNTPSSVSSTQEAHYKPNGEDQNLSNAASPRVVKSVTHDGEFVTIGDQTFRRQDLANIFVNDLDSETYRRRPRVQRLANPVPLGLASFSFCCLVLSLVNARVRGVTVNQLLVSSFLFFGGAIELFAGLLCFVTGDTYAMTVFSAFGGFWISWGCVFLDQFGVAAAYADDPKMFQNVTGFFLAGWAVFTFLVWLCSMKSTWGLFLLLGFLELTFLMLCIGSFIGNDKCLMAGGYFGILSSCCGWYSLYCGISNQDNGYIPLRAYPMPNAATV</sequence>
<evidence type="ECO:0000256" key="7">
    <source>
        <dbReference type="SAM" id="Phobius"/>
    </source>
</evidence>
<feature type="compositionally biased region" description="Low complexity" evidence="6">
    <location>
        <begin position="16"/>
        <end position="28"/>
    </location>
</feature>
<name>A0A7G3ZAX8_9SACH</name>
<dbReference type="PROSITE" id="PS01114">
    <property type="entry name" value="GPR1_FUN34_YAAH"/>
    <property type="match status" value="1"/>
</dbReference>
<evidence type="ECO:0000256" key="3">
    <source>
        <dbReference type="ARBA" id="ARBA00022692"/>
    </source>
</evidence>
<dbReference type="Pfam" id="PF01184">
    <property type="entry name" value="Gpr1_Fun34_YaaH"/>
    <property type="match status" value="1"/>
</dbReference>
<dbReference type="NCBIfam" id="NF038013">
    <property type="entry name" value="AceTr_1"/>
    <property type="match status" value="1"/>
</dbReference>
<evidence type="ECO:0000256" key="5">
    <source>
        <dbReference type="ARBA" id="ARBA00023136"/>
    </source>
</evidence>
<feature type="transmembrane region" description="Helical" evidence="7">
    <location>
        <begin position="128"/>
        <end position="150"/>
    </location>
</feature>
<dbReference type="Proteomes" id="UP000515788">
    <property type="component" value="Chromosome 1"/>
</dbReference>
<dbReference type="RefSeq" id="XP_037137339.1">
    <property type="nucleotide sequence ID" value="XM_037281444.1"/>
</dbReference>
<dbReference type="EMBL" id="CP059246">
    <property type="protein sequence ID" value="QLL30664.1"/>
    <property type="molecule type" value="Genomic_DNA"/>
</dbReference>
<dbReference type="GO" id="GO:0005886">
    <property type="term" value="C:plasma membrane"/>
    <property type="evidence" value="ECO:0007669"/>
    <property type="project" value="TreeGrafter"/>
</dbReference>
<dbReference type="InterPro" id="IPR047622">
    <property type="entry name" value="GPR1_FUN34_YAAH"/>
</dbReference>
<dbReference type="InterPro" id="IPR051633">
    <property type="entry name" value="AceTr"/>
</dbReference>
<feature type="transmembrane region" description="Helical" evidence="7">
    <location>
        <begin position="95"/>
        <end position="116"/>
    </location>
</feature>
<dbReference type="OrthoDB" id="3648309at2759"/>
<accession>A0A7G3ZAX8</accession>
<evidence type="ECO:0000313" key="9">
    <source>
        <dbReference type="Proteomes" id="UP000515788"/>
    </source>
</evidence>
<feature type="region of interest" description="Disordered" evidence="6">
    <location>
        <begin position="1"/>
        <end position="48"/>
    </location>
</feature>
<proteinExistence type="inferred from homology"/>
<feature type="transmembrane region" description="Helical" evidence="7">
    <location>
        <begin position="246"/>
        <end position="265"/>
    </location>
</feature>
<organism evidence="8 9">
    <name type="scientific">Torulaspora globosa</name>
    <dbReference type="NCBI Taxonomy" id="48254"/>
    <lineage>
        <taxon>Eukaryota</taxon>
        <taxon>Fungi</taxon>
        <taxon>Dikarya</taxon>
        <taxon>Ascomycota</taxon>
        <taxon>Saccharomycotina</taxon>
        <taxon>Saccharomycetes</taxon>
        <taxon>Saccharomycetales</taxon>
        <taxon>Saccharomycetaceae</taxon>
        <taxon>Torulaspora</taxon>
    </lineage>
</organism>
<evidence type="ECO:0000313" key="8">
    <source>
        <dbReference type="EMBL" id="QLL30664.1"/>
    </source>
</evidence>
<evidence type="ECO:0000256" key="4">
    <source>
        <dbReference type="ARBA" id="ARBA00022989"/>
    </source>
</evidence>
<evidence type="ECO:0000256" key="1">
    <source>
        <dbReference type="ARBA" id="ARBA00004141"/>
    </source>
</evidence>
<reference evidence="8 9" key="1">
    <citation type="submission" date="2020-06" db="EMBL/GenBank/DDBJ databases">
        <title>The yeast mating-type switching endonuclease HO is a domesticated member of an unorthodox homing genetic element family.</title>
        <authorList>
            <person name="Coughlan A.Y."/>
            <person name="Lombardi L."/>
            <person name="Braun-Galleani S."/>
            <person name="Martos A.R."/>
            <person name="Galeote V."/>
            <person name="Bigey F."/>
            <person name="Dequin S."/>
            <person name="Byrne K.P."/>
            <person name="Wolfe K.H."/>
        </authorList>
    </citation>
    <scope>NUCLEOTIDE SEQUENCE [LARGE SCALE GENOMIC DNA]</scope>
    <source>
        <strain evidence="8 9">CBS764</strain>
    </source>
</reference>
<comment type="subcellular location">
    <subcellularLocation>
        <location evidence="1">Membrane</location>
        <topology evidence="1">Multi-pass membrane protein</topology>
    </subcellularLocation>
</comment>
<dbReference type="GO" id="GO:0015123">
    <property type="term" value="F:acetate transmembrane transporter activity"/>
    <property type="evidence" value="ECO:0007669"/>
    <property type="project" value="TreeGrafter"/>
</dbReference>
<dbReference type="AlphaFoldDB" id="A0A7G3ZAX8"/>
<keyword evidence="9" id="KW-1185">Reference proteome</keyword>
<dbReference type="InterPro" id="IPR000791">
    <property type="entry name" value="Gpr1/Fun34/SatP-like"/>
</dbReference>
<dbReference type="GeneID" id="59323761"/>
<keyword evidence="5 7" id="KW-0472">Membrane</keyword>
<gene>
    <name evidence="8" type="ORF">HG536_0A04800</name>
</gene>
<feature type="transmembrane region" description="Helical" evidence="7">
    <location>
        <begin position="190"/>
        <end position="211"/>
    </location>
</feature>
<dbReference type="PANTHER" id="PTHR31123:SF3">
    <property type="entry name" value="AMMONIA TRANSPORT OUTWARD PROTEIN 3"/>
    <property type="match status" value="1"/>
</dbReference>
<dbReference type="KEGG" id="tgb:HG536_0A04800"/>
<evidence type="ECO:0000256" key="2">
    <source>
        <dbReference type="ARBA" id="ARBA00005587"/>
    </source>
</evidence>